<dbReference type="InterPro" id="IPR029016">
    <property type="entry name" value="GAF-like_dom_sf"/>
</dbReference>
<reference evidence="2 5" key="2">
    <citation type="submission" date="2020-08" db="EMBL/GenBank/DDBJ databases">
        <title>Genomic Encyclopedia of Type Strains, Phase IV (KMG-IV): sequencing the most valuable type-strain genomes for metagenomic binning, comparative biology and taxonomic classification.</title>
        <authorList>
            <person name="Goeker M."/>
        </authorList>
    </citation>
    <scope>NUCLEOTIDE SEQUENCE [LARGE SCALE GENOMIC DNA]</scope>
    <source>
        <strain evidence="2 5">DSM 105434</strain>
    </source>
</reference>
<feature type="domain" description="GGDEF" evidence="1">
    <location>
        <begin position="369"/>
        <end position="495"/>
    </location>
</feature>
<evidence type="ECO:0000313" key="4">
    <source>
        <dbReference type="Proteomes" id="UP000308000"/>
    </source>
</evidence>
<name>A0AAJ5F320_9DEIO</name>
<dbReference type="SMART" id="SM00065">
    <property type="entry name" value="GAF"/>
    <property type="match status" value="2"/>
</dbReference>
<dbReference type="CDD" id="cd01949">
    <property type="entry name" value="GGDEF"/>
    <property type="match status" value="1"/>
</dbReference>
<dbReference type="PANTHER" id="PTHR43102:SF2">
    <property type="entry name" value="GAF DOMAIN-CONTAINING PROTEIN"/>
    <property type="match status" value="1"/>
</dbReference>
<dbReference type="PANTHER" id="PTHR43102">
    <property type="entry name" value="SLR1143 PROTEIN"/>
    <property type="match status" value="1"/>
</dbReference>
<dbReference type="Proteomes" id="UP000536909">
    <property type="component" value="Unassembled WGS sequence"/>
</dbReference>
<evidence type="ECO:0000259" key="1">
    <source>
        <dbReference type="PROSITE" id="PS50887"/>
    </source>
</evidence>
<dbReference type="NCBIfam" id="TIGR00254">
    <property type="entry name" value="GGDEF"/>
    <property type="match status" value="1"/>
</dbReference>
<evidence type="ECO:0000313" key="5">
    <source>
        <dbReference type="Proteomes" id="UP000536909"/>
    </source>
</evidence>
<evidence type="ECO:0000313" key="3">
    <source>
        <dbReference type="EMBL" id="TLK27169.1"/>
    </source>
</evidence>
<dbReference type="Pfam" id="PF00990">
    <property type="entry name" value="GGDEF"/>
    <property type="match status" value="1"/>
</dbReference>
<gene>
    <name evidence="3" type="ORF">FCS05_09830</name>
    <name evidence="2" type="ORF">HNQ10_002296</name>
</gene>
<dbReference type="InterPro" id="IPR003018">
    <property type="entry name" value="GAF"/>
</dbReference>
<accession>A0AAJ5F320</accession>
<dbReference type="SUPFAM" id="SSF55781">
    <property type="entry name" value="GAF domain-like"/>
    <property type="match status" value="2"/>
</dbReference>
<proteinExistence type="predicted"/>
<comment type="caution">
    <text evidence="3">The sequence shown here is derived from an EMBL/GenBank/DDBJ whole genome shotgun (WGS) entry which is preliminary data.</text>
</comment>
<dbReference type="EMBL" id="VBRC01000006">
    <property type="protein sequence ID" value="TLK27169.1"/>
    <property type="molecule type" value="Genomic_DNA"/>
</dbReference>
<dbReference type="InterPro" id="IPR043128">
    <property type="entry name" value="Rev_trsase/Diguanyl_cyclase"/>
</dbReference>
<dbReference type="EMBL" id="JACHFV010000007">
    <property type="protein sequence ID" value="MBB5295467.1"/>
    <property type="molecule type" value="Genomic_DNA"/>
</dbReference>
<organism evidence="3 4">
    <name type="scientific">Deinococcus metallilatus</name>
    <dbReference type="NCBI Taxonomy" id="1211322"/>
    <lineage>
        <taxon>Bacteria</taxon>
        <taxon>Thermotogati</taxon>
        <taxon>Deinococcota</taxon>
        <taxon>Deinococci</taxon>
        <taxon>Deinococcales</taxon>
        <taxon>Deinococcaceae</taxon>
        <taxon>Deinococcus</taxon>
    </lineage>
</organism>
<dbReference type="RefSeq" id="WP_129118231.1">
    <property type="nucleotide sequence ID" value="NZ_BSUI01000015.1"/>
</dbReference>
<dbReference type="Gene3D" id="3.30.70.270">
    <property type="match status" value="1"/>
</dbReference>
<dbReference type="InterPro" id="IPR029787">
    <property type="entry name" value="Nucleotide_cyclase"/>
</dbReference>
<dbReference type="SMART" id="SM00267">
    <property type="entry name" value="GGDEF"/>
    <property type="match status" value="1"/>
</dbReference>
<dbReference type="Gene3D" id="3.30.450.40">
    <property type="match status" value="2"/>
</dbReference>
<dbReference type="SUPFAM" id="SSF55073">
    <property type="entry name" value="Nucleotide cyclase"/>
    <property type="match status" value="1"/>
</dbReference>
<keyword evidence="5" id="KW-1185">Reference proteome</keyword>
<dbReference type="Proteomes" id="UP000308000">
    <property type="component" value="Unassembled WGS sequence"/>
</dbReference>
<evidence type="ECO:0000313" key="2">
    <source>
        <dbReference type="EMBL" id="MBB5295467.1"/>
    </source>
</evidence>
<protein>
    <submittedName>
        <fullName evidence="2">Diguanylate cyclase (GGDEF)-like protein</fullName>
    </submittedName>
    <submittedName>
        <fullName evidence="3">Sensor domain-containing diguanylate cyclase</fullName>
    </submittedName>
</protein>
<reference evidence="3 4" key="1">
    <citation type="submission" date="2019-04" db="EMBL/GenBank/DDBJ databases">
        <title>Deinococcus metalilatus MA1002 mutant No.5.</title>
        <authorList>
            <person name="Park W."/>
            <person name="Park C."/>
        </authorList>
    </citation>
    <scope>NUCLEOTIDE SEQUENCE [LARGE SCALE GENOMIC DNA]</scope>
    <source>
        <strain evidence="3 4">MA1002-m5</strain>
    </source>
</reference>
<dbReference type="Pfam" id="PF01590">
    <property type="entry name" value="GAF"/>
    <property type="match status" value="1"/>
</dbReference>
<dbReference type="InterPro" id="IPR000160">
    <property type="entry name" value="GGDEF_dom"/>
</dbReference>
<dbReference type="AlphaFoldDB" id="A0AAJ5F320"/>
<sequence>MPAAPLPPDEPARLAALARYGVLDTPPEEAFDRLARLAAHVLEVPVAGVALVDGSRQWEKASFGRPRGEVPRAEAPGAWAVLGTEVLVVPDARQDPRLAGHPGVRSGQVVLYAAAPLLTPDGHAIGALSVTDDRMRPFGPGQAETLRLLAAVVMDELELRRRTRELVRARDHARTLRELAELLNEPLGPQELARRALTLLHARMPLDWSALLHLTPGGPAVLSDHAGERGAAFGLILRERLALEDGPLWAALVGQDRVFLDDYTAAAERCPYLLAAGLRSATWLHLGGTREGQAVLLLARLGRAAAWTPEERALLEAAARSVGTALERVGYVWSLERAAQTDPLTGLGNRRALDEALDEAERRRAGTGLGYALGVVDLDGMKHVNDERGHASGDDLLREFAGQLAAPGVAAYRLGGDEYALLHLRPASPEAAVRVLVDLVAAAERHVRARGYPAGASLGVATVPGDAPDATTALRAADARMYARKRERRAARMHP</sequence>
<dbReference type="PROSITE" id="PS50887">
    <property type="entry name" value="GGDEF"/>
    <property type="match status" value="1"/>
</dbReference>